<organism evidence="3">
    <name type="scientific">Cacopsylla melanoneura</name>
    <dbReference type="NCBI Taxonomy" id="428564"/>
    <lineage>
        <taxon>Eukaryota</taxon>
        <taxon>Metazoa</taxon>
        <taxon>Ecdysozoa</taxon>
        <taxon>Arthropoda</taxon>
        <taxon>Hexapoda</taxon>
        <taxon>Insecta</taxon>
        <taxon>Pterygota</taxon>
        <taxon>Neoptera</taxon>
        <taxon>Paraneoptera</taxon>
        <taxon>Hemiptera</taxon>
        <taxon>Sternorrhyncha</taxon>
        <taxon>Psylloidea</taxon>
        <taxon>Psyllidae</taxon>
        <taxon>Psyllinae</taxon>
        <taxon>Cacopsylla</taxon>
    </lineage>
</organism>
<evidence type="ECO:0000256" key="2">
    <source>
        <dbReference type="SAM" id="Phobius"/>
    </source>
</evidence>
<keyword evidence="2" id="KW-0472">Membrane</keyword>
<evidence type="ECO:0000256" key="1">
    <source>
        <dbReference type="SAM" id="MobiDB-lite"/>
    </source>
</evidence>
<name>A0A8D9B4W8_9HEMI</name>
<feature type="region of interest" description="Disordered" evidence="1">
    <location>
        <begin position="67"/>
        <end position="104"/>
    </location>
</feature>
<feature type="compositionally biased region" description="Basic residues" evidence="1">
    <location>
        <begin position="91"/>
        <end position="104"/>
    </location>
</feature>
<dbReference type="EMBL" id="HBUF01603119">
    <property type="protein sequence ID" value="CAG6776732.1"/>
    <property type="molecule type" value="Transcribed_RNA"/>
</dbReference>
<reference evidence="3" key="1">
    <citation type="submission" date="2021-05" db="EMBL/GenBank/DDBJ databases">
        <authorList>
            <person name="Alioto T."/>
            <person name="Alioto T."/>
            <person name="Gomez Garrido J."/>
        </authorList>
    </citation>
    <scope>NUCLEOTIDE SEQUENCE</scope>
</reference>
<evidence type="ECO:0000313" key="3">
    <source>
        <dbReference type="EMBL" id="CAG6776732.1"/>
    </source>
</evidence>
<protein>
    <submittedName>
        <fullName evidence="3">Uncharacterized protein</fullName>
    </submittedName>
</protein>
<dbReference type="AlphaFoldDB" id="A0A8D9B4W8"/>
<feature type="compositionally biased region" description="Basic residues" evidence="1">
    <location>
        <begin position="67"/>
        <end position="77"/>
    </location>
</feature>
<keyword evidence="2" id="KW-1133">Transmembrane helix</keyword>
<feature type="transmembrane region" description="Helical" evidence="2">
    <location>
        <begin position="43"/>
        <end position="63"/>
    </location>
</feature>
<proteinExistence type="predicted"/>
<keyword evidence="2" id="KW-0812">Transmembrane</keyword>
<sequence length="124" mass="14762">MSVAAIHSTILQYTISLPTIRLQLLRYMYLTTHRTIVSRKRHFLFLLLRILLLLLCLLPLKWLRKNKTEKKKKKKKNPQTTHIHPTDNPQKKTHKQPTKKKNKFKITLKVGSLIEIKSNHYKIC</sequence>
<accession>A0A8D9B4W8</accession>